<proteinExistence type="predicted"/>
<protein>
    <submittedName>
        <fullName evidence="2">ENV1 protein</fullName>
    </submittedName>
</protein>
<keyword evidence="1" id="KW-0472">Membrane</keyword>
<gene>
    <name evidence="2" type="primary">Env1_3</name>
    <name evidence="2" type="ORF">GEOCAL_R14766</name>
</gene>
<dbReference type="AlphaFoldDB" id="A0A7K4JUK8"/>
<dbReference type="PANTHER" id="PTHR10424:SF82">
    <property type="entry name" value="ENVELOPE GLYCOPROTEIN-RELATED"/>
    <property type="match status" value="1"/>
</dbReference>
<dbReference type="EMBL" id="VWPV01103723">
    <property type="protein sequence ID" value="NWH69024.1"/>
    <property type="molecule type" value="Genomic_DNA"/>
</dbReference>
<dbReference type="PANTHER" id="PTHR10424">
    <property type="entry name" value="VIRAL ENVELOPE PROTEIN"/>
    <property type="match status" value="1"/>
</dbReference>
<name>A0A7K4JUK8_GEOCA</name>
<feature type="non-terminal residue" evidence="2">
    <location>
        <position position="1"/>
    </location>
</feature>
<feature type="non-terminal residue" evidence="2">
    <location>
        <position position="65"/>
    </location>
</feature>
<dbReference type="OrthoDB" id="9633697at2759"/>
<evidence type="ECO:0000313" key="3">
    <source>
        <dbReference type="Proteomes" id="UP000531151"/>
    </source>
</evidence>
<keyword evidence="1" id="KW-1133">Transmembrane helix</keyword>
<evidence type="ECO:0000256" key="1">
    <source>
        <dbReference type="SAM" id="Phobius"/>
    </source>
</evidence>
<sequence>MAELRNGLEQRKKERESQQSWFESWHNQFPWLTPLLITLAGPLITLLAALTFGPCILNKVTKFVK</sequence>
<keyword evidence="1" id="KW-0812">Transmembrane</keyword>
<feature type="transmembrane region" description="Helical" evidence="1">
    <location>
        <begin position="31"/>
        <end position="57"/>
    </location>
</feature>
<dbReference type="Proteomes" id="UP000531151">
    <property type="component" value="Unassembled WGS sequence"/>
</dbReference>
<dbReference type="Pfam" id="PF00429">
    <property type="entry name" value="TLV_coat"/>
    <property type="match status" value="1"/>
</dbReference>
<evidence type="ECO:0000313" key="2">
    <source>
        <dbReference type="EMBL" id="NWH69024.1"/>
    </source>
</evidence>
<accession>A0A7K4JUK8</accession>
<reference evidence="2 3" key="1">
    <citation type="submission" date="2019-09" db="EMBL/GenBank/DDBJ databases">
        <title>Bird 10,000 Genomes (B10K) Project - Family phase.</title>
        <authorList>
            <person name="Zhang G."/>
        </authorList>
    </citation>
    <scope>NUCLEOTIDE SEQUENCE [LARGE SCALE GENOMIC DNA]</scope>
    <source>
        <strain evidence="2">B10K-CU-031-07</strain>
        <tissue evidence="2">Muscle</tissue>
    </source>
</reference>
<dbReference type="InterPro" id="IPR018154">
    <property type="entry name" value="TLV/ENV_coat_polyprotein"/>
</dbReference>
<keyword evidence="3" id="KW-1185">Reference proteome</keyword>
<comment type="caution">
    <text evidence="2">The sequence shown here is derived from an EMBL/GenBank/DDBJ whole genome shotgun (WGS) entry which is preliminary data.</text>
</comment>
<organism evidence="2 3">
    <name type="scientific">Geococcyx californianus</name>
    <name type="common">Greater roadrunner</name>
    <name type="synonym">Saurothera californiana</name>
    <dbReference type="NCBI Taxonomy" id="8947"/>
    <lineage>
        <taxon>Eukaryota</taxon>
        <taxon>Metazoa</taxon>
        <taxon>Chordata</taxon>
        <taxon>Craniata</taxon>
        <taxon>Vertebrata</taxon>
        <taxon>Euteleostomi</taxon>
        <taxon>Archelosauria</taxon>
        <taxon>Archosauria</taxon>
        <taxon>Dinosauria</taxon>
        <taxon>Saurischia</taxon>
        <taxon>Theropoda</taxon>
        <taxon>Coelurosauria</taxon>
        <taxon>Aves</taxon>
        <taxon>Neognathae</taxon>
        <taxon>Neoaves</taxon>
        <taxon>Otidimorphae</taxon>
        <taxon>Cuculiformes</taxon>
        <taxon>Neomorphidae</taxon>
        <taxon>Geococcyx</taxon>
    </lineage>
</organism>